<evidence type="ECO:0000256" key="12">
    <source>
        <dbReference type="SAM" id="Phobius"/>
    </source>
</evidence>
<dbReference type="Gene3D" id="1.20.120.350">
    <property type="entry name" value="Voltage-gated potassium channels. Chain C"/>
    <property type="match status" value="1"/>
</dbReference>
<dbReference type="OrthoDB" id="9799090at2"/>
<dbReference type="PRINTS" id="PR00169">
    <property type="entry name" value="KCHANNEL"/>
</dbReference>
<evidence type="ECO:0000313" key="15">
    <source>
        <dbReference type="Proteomes" id="UP000243937"/>
    </source>
</evidence>
<keyword evidence="10 12" id="KW-0472">Membrane</keyword>
<dbReference type="AlphaFoldDB" id="A0A1Y0D2R5"/>
<evidence type="ECO:0000259" key="13">
    <source>
        <dbReference type="Pfam" id="PF00520"/>
    </source>
</evidence>
<evidence type="ECO:0000313" key="14">
    <source>
        <dbReference type="EMBL" id="ART81624.1"/>
    </source>
</evidence>
<protein>
    <submittedName>
        <fullName evidence="14">Ion transporter</fullName>
    </submittedName>
</protein>
<dbReference type="GO" id="GO:0005249">
    <property type="term" value="F:voltage-gated potassium channel activity"/>
    <property type="evidence" value="ECO:0007669"/>
    <property type="project" value="InterPro"/>
</dbReference>
<dbReference type="EMBL" id="CP021377">
    <property type="protein sequence ID" value="ART81624.1"/>
    <property type="molecule type" value="Genomic_DNA"/>
</dbReference>
<evidence type="ECO:0000256" key="2">
    <source>
        <dbReference type="ARBA" id="ARBA00022448"/>
    </source>
</evidence>
<feature type="transmembrane region" description="Helical" evidence="12">
    <location>
        <begin position="95"/>
        <end position="117"/>
    </location>
</feature>
<keyword evidence="7" id="KW-0630">Potassium</keyword>
<dbReference type="InterPro" id="IPR005821">
    <property type="entry name" value="Ion_trans_dom"/>
</dbReference>
<organism evidence="14 15">
    <name type="scientific">Oceanisphaera profunda</name>
    <dbReference type="NCBI Taxonomy" id="1416627"/>
    <lineage>
        <taxon>Bacteria</taxon>
        <taxon>Pseudomonadati</taxon>
        <taxon>Pseudomonadota</taxon>
        <taxon>Gammaproteobacteria</taxon>
        <taxon>Aeromonadales</taxon>
        <taxon>Aeromonadaceae</taxon>
        <taxon>Oceanisphaera</taxon>
    </lineage>
</organism>
<feature type="transmembrane region" description="Helical" evidence="12">
    <location>
        <begin position="176"/>
        <end position="196"/>
    </location>
</feature>
<keyword evidence="2" id="KW-0813">Transport</keyword>
<evidence type="ECO:0000256" key="8">
    <source>
        <dbReference type="ARBA" id="ARBA00022989"/>
    </source>
</evidence>
<keyword evidence="6" id="KW-0851">Voltage-gated channel</keyword>
<dbReference type="InterPro" id="IPR027359">
    <property type="entry name" value="Volt_channel_dom_sf"/>
</dbReference>
<dbReference type="InterPro" id="IPR028325">
    <property type="entry name" value="VG_K_chnl"/>
</dbReference>
<evidence type="ECO:0000256" key="1">
    <source>
        <dbReference type="ARBA" id="ARBA00004141"/>
    </source>
</evidence>
<feature type="transmembrane region" description="Helical" evidence="12">
    <location>
        <begin position="26"/>
        <end position="47"/>
    </location>
</feature>
<evidence type="ECO:0000256" key="9">
    <source>
        <dbReference type="ARBA" id="ARBA00023065"/>
    </source>
</evidence>
<sequence length="278" mass="31305">MQWPSKDVLYTVIFGTETPAGRRFDLALIVAILLSIGVLFLDSISAVRAEIGPLLYGLEWAFTLLFTLEYAVRIYCAQNRLAYMRSFYGLMDVLAVLPNYLVIFVPGANFLLMVRLLRVFRIFRILKLIRYINEANVLLRSLNQSRRKIMVFFGSLFILVTLFGSLLYVVEGPENGFTSIPLSIYWAIVTITTVGFGDITPQTPFGQGIAAVTMLMGYAIIAVPTGIITAELGREIRKEYDHRHCPQCDKSGHERDAKFCKFCGGEMEFSAENKPIKG</sequence>
<keyword evidence="8 12" id="KW-1133">Transmembrane helix</keyword>
<evidence type="ECO:0000256" key="4">
    <source>
        <dbReference type="ARBA" id="ARBA00022692"/>
    </source>
</evidence>
<reference evidence="14 15" key="1">
    <citation type="journal article" date="2014" name="Int. J. Syst. Evol. Microbiol.">
        <title>Oceanisphaera profunda sp. nov., a marine bacterium isolated from deep-sea sediment, and emended description of the genus Oceanisphaera.</title>
        <authorList>
            <person name="Xu Z."/>
            <person name="Zhang X.Y."/>
            <person name="Su H.N."/>
            <person name="Yu Z.C."/>
            <person name="Liu C."/>
            <person name="Li H."/>
            <person name="Chen X.L."/>
            <person name="Song X.Y."/>
            <person name="Xie B.B."/>
            <person name="Qin Q.L."/>
            <person name="Zhou B.C."/>
            <person name="Shi M."/>
            <person name="Huang Y."/>
            <person name="Zhang Y.Z."/>
        </authorList>
    </citation>
    <scope>NUCLEOTIDE SEQUENCE [LARGE SCALE GENOMIC DNA]</scope>
    <source>
        <strain evidence="14 15">SM1222</strain>
    </source>
</reference>
<dbReference type="PANTHER" id="PTHR11537">
    <property type="entry name" value="VOLTAGE-GATED POTASSIUM CHANNEL"/>
    <property type="match status" value="1"/>
</dbReference>
<dbReference type="RefSeq" id="WP_087034710.1">
    <property type="nucleotide sequence ID" value="NZ_CP021377.1"/>
</dbReference>
<dbReference type="KEGG" id="opf:CBP31_02400"/>
<accession>A0A1Y0D2R5</accession>
<keyword evidence="9" id="KW-0406">Ion transport</keyword>
<proteinExistence type="predicted"/>
<dbReference type="GO" id="GO:0001508">
    <property type="term" value="P:action potential"/>
    <property type="evidence" value="ECO:0007669"/>
    <property type="project" value="TreeGrafter"/>
</dbReference>
<name>A0A1Y0D2R5_9GAMM</name>
<feature type="transmembrane region" description="Helical" evidence="12">
    <location>
        <begin position="149"/>
        <end position="170"/>
    </location>
</feature>
<comment type="subcellular location">
    <subcellularLocation>
        <location evidence="1">Membrane</location>
        <topology evidence="1">Multi-pass membrane protein</topology>
    </subcellularLocation>
</comment>
<feature type="transmembrane region" description="Helical" evidence="12">
    <location>
        <begin position="54"/>
        <end position="75"/>
    </location>
</feature>
<keyword evidence="3" id="KW-0633">Potassium transport</keyword>
<dbReference type="Proteomes" id="UP000243937">
    <property type="component" value="Chromosome"/>
</dbReference>
<evidence type="ECO:0000256" key="10">
    <source>
        <dbReference type="ARBA" id="ARBA00023136"/>
    </source>
</evidence>
<dbReference type="PANTHER" id="PTHR11537:SF254">
    <property type="entry name" value="POTASSIUM VOLTAGE-GATED CHANNEL PROTEIN SHAB"/>
    <property type="match status" value="1"/>
</dbReference>
<gene>
    <name evidence="14" type="ORF">CBP31_02400</name>
</gene>
<dbReference type="Gene3D" id="1.10.287.70">
    <property type="match status" value="1"/>
</dbReference>
<dbReference type="GO" id="GO:0008076">
    <property type="term" value="C:voltage-gated potassium channel complex"/>
    <property type="evidence" value="ECO:0007669"/>
    <property type="project" value="InterPro"/>
</dbReference>
<feature type="transmembrane region" description="Helical" evidence="12">
    <location>
        <begin position="208"/>
        <end position="228"/>
    </location>
</feature>
<keyword evidence="4 12" id="KW-0812">Transmembrane</keyword>
<evidence type="ECO:0000256" key="3">
    <source>
        <dbReference type="ARBA" id="ARBA00022538"/>
    </source>
</evidence>
<keyword evidence="11" id="KW-0407">Ion channel</keyword>
<keyword evidence="15" id="KW-1185">Reference proteome</keyword>
<dbReference type="Pfam" id="PF00520">
    <property type="entry name" value="Ion_trans"/>
    <property type="match status" value="1"/>
</dbReference>
<evidence type="ECO:0000256" key="5">
    <source>
        <dbReference type="ARBA" id="ARBA00022826"/>
    </source>
</evidence>
<evidence type="ECO:0000256" key="6">
    <source>
        <dbReference type="ARBA" id="ARBA00022882"/>
    </source>
</evidence>
<evidence type="ECO:0000256" key="11">
    <source>
        <dbReference type="ARBA" id="ARBA00023303"/>
    </source>
</evidence>
<dbReference type="SUPFAM" id="SSF81324">
    <property type="entry name" value="Voltage-gated potassium channels"/>
    <property type="match status" value="1"/>
</dbReference>
<keyword evidence="5" id="KW-0631">Potassium channel</keyword>
<evidence type="ECO:0000256" key="7">
    <source>
        <dbReference type="ARBA" id="ARBA00022958"/>
    </source>
</evidence>
<feature type="domain" description="Ion transport" evidence="13">
    <location>
        <begin position="23"/>
        <end position="234"/>
    </location>
</feature>